<dbReference type="PROSITE" id="PS50994">
    <property type="entry name" value="INTEGRASE"/>
    <property type="match status" value="1"/>
</dbReference>
<feature type="region of interest" description="Disordered" evidence="1">
    <location>
        <begin position="2227"/>
        <end position="2266"/>
    </location>
</feature>
<evidence type="ECO:0000313" key="4">
    <source>
        <dbReference type="EMBL" id="CAI3983727.1"/>
    </source>
</evidence>
<proteinExistence type="predicted"/>
<feature type="compositionally biased region" description="Basic residues" evidence="1">
    <location>
        <begin position="339"/>
        <end position="351"/>
    </location>
</feature>
<keyword evidence="6" id="KW-1185">Reference proteome</keyword>
<sequence length="2407" mass="270556">MKGGRGAGRGHQHPGQGEGDPIAAADAAGPTLANGAGETAGAYYKGLDSGLAKSAPSAQGLCQRTYRAYRRRLELFSRQCLRRGSDVAVEGAFLVMSQLQDSAWDATEGIDYDDIELSENPFLPIRQTLDLLYQHEEEVELPERCQEFFEQFAREKGEELQAYIVRHQTMLRKLKELKVDVPPLLAGWHMLNRAGVPRWTHPQIKALCGGELNVKNVAKAMTRMFGGDSKPNMKDSALRGNDINMAEHYEDDYGYETEEAYYHHYEDEENFYEDYDDVDYVGDDDEPPPQEVEEAAIATEEAYISYLDSRKKMRELALARGFYPVVALDMGGHGEKGKKGGGGKGKGKGKGGKSSGAPKGKGKSFVPPGTKRFAFGRRGQGPGSTTTSSTSARSTTSGSTSSHGPRFKRYRLPASGIKEVPDEANMVEETEIDLDVHSKITDEINYNDSDAGWAIMDSGATRTVCGTRVWDKLAEYLVMRDLMHLVDTVNEVRDFRFGDGVILRSQSSMVIPVCVAKQWTKLKIHILPGTTPLLLARPVNYGQQSIKVNGKPVKPSRTSNGHYMINLFDDLQDVMNVTMLEDEDPEQVAYIGSVLTDDVSDLEMDIEVDMDGTGMEEAVQLVCSRLPSSERKMKFWEVYVDEGNLSAFLNRKDGVEARGFSLPDWNFDHRAEQIRFLDEMDKEQPLHIMVAFECRLWSPMQNMNYRTDERKLLLAEMRAAEERTHLRFYNDIHKKGKAIGCDVTLEQPAEAMSWKTTTLESMRGYYETVLDRCRTGLKINPKDKTFVKKPTRFRSNYEDCGRGKALKQMQNYEPGLVKMLGDAIFSSMEIAWRNRGQAELMMMEIVEKSTEEMKYLEQNKELIKIAGPEALKAITLLHRQLGHPSAQKLVVAVKQRDFPKEYVQVARNYKCPTCWSKQEPKAVRVATLRKAPHFNHTIAIDTFYVEWDEEKKGVLTVLDEYSRYEMDHVITEETAEVEIALLESSWMRSFGFPTHLRLDASGPHQSSTFADWASLHGMKLELIPRGAHHRLGILEHNHAVRRKQLEIFHKEMPDVPFERALLVTCHQRNRLASVSGASPATIAFAYVKVRLAWRFWKVLDGGNADEPGPEQLGDERDQVKNTLIKETAAVAFHKANADLAMRSAILARSRVEQDELYVGDWCFYWKPATTKLDPFRWRGPCLVVAVEVMPERTSTIYWIVHGSSLVRCTRAQLRHETVPERFERQSQPPHLEQLRQPLAGRLLRALKPVRGPVRAVDIAETKQDPFQYPGGYALADAAGEHHFDDKTPTDLKDDTQNADEPMEDQTPNSQSPEMAKSPDTASNDAGRPPWRLHPMPEYVDPEPAGIWTDPGPPSAVAASTSTSTAAAPNNENNDDQAAEGDEQSPEERREPNIVENQDEMQPQGPGTQAQALKTYHEALRMASAVSEERNRILDGLPPRRQDRQDDGQPAPKQPRLEEVHMVQMTTEDELFAVVESRLDAAGKQAFKEAKIKSLVPWCENDAWRPVNRTEAPAGTIVPMRFLLRYKDEAPHARMILQGFKHRDVLEAKLDTESPTLSRLGCILRWKIGTMDVKSAFLQADYIHHKVDLYGEPSADMRRLLKEMIGLLEHQVMQMTKPAFGDVRAPKQWNETADRAITKEVGFLKHALDGCLYLSTRLANKEDDPFRVFKLNGMDYVVDGILGLHVDDIIAAGEFFHKAEDAVEPQGDPQNFAERMHVLLHRFRFGAVNYDDNQTFCGAQMSQSLDYSQVNFSLEKYIKQLKPLTIEKNRKANPEEKATDREVSQLRGLLGGMAWPANQTQPHLSAAISLAQATVSGAKVADLNEANKILRFAKETADIPLTIRAHGALSQLRFGFFSDASWSTRPDGSSQGGWLLFLASEDQINGDRPFPLTVVDWASRKLPRICRSSLSAEAQIMTTAVDNLEWAKTMFGLILWPSEGADSEHVMKWLGISPCITDARALFDASTSATPGMKLAEKRTAIEIKITAERLQAACGMMRWCNSHQQLADGVTKSAAKTKLAMELRRGVHCLRYDPEYVASKKVKQEDKDKEQEFLDNAAKEIYKKHQIQENVFHTEDMDEIDKEEANICLLDGCSLPAEHGKRYCTKRHYHAAQHKRNNPKRAETALATWMVLTAAAAVPGADALRFTEEGVVIPYIQIIAIVVLILVAMIASFLAGINYVRHREHQGDPGLPRELQEHLIPDEENNLPPYEWDSSFMESSVTSVLNRSGEEPSFSTDGLGQPETHEGDIISPTNTPRLPNGERVESSNGGVVSWLTPGQVVYLKGEGYYVYSDAEVNQRRTALEESMPPSVDEVMTPELITALMQGTLAPEQHMQVPLDASDWNGVHPDERAERSRILENSLILGIEMEEMDNQRDAEARGLRARLRTVREVEASLRERNAAEASRT</sequence>
<evidence type="ECO:0000313" key="6">
    <source>
        <dbReference type="Proteomes" id="UP001152797"/>
    </source>
</evidence>
<keyword evidence="2" id="KW-0812">Transmembrane</keyword>
<feature type="compositionally biased region" description="Acidic residues" evidence="1">
    <location>
        <begin position="1372"/>
        <end position="1384"/>
    </location>
</feature>
<feature type="compositionally biased region" description="Basic and acidic residues" evidence="1">
    <location>
        <begin position="1435"/>
        <end position="1446"/>
    </location>
</feature>
<feature type="region of interest" description="Disordered" evidence="1">
    <location>
        <begin position="1435"/>
        <end position="1456"/>
    </location>
</feature>
<feature type="compositionally biased region" description="Low complexity" evidence="1">
    <location>
        <begin position="384"/>
        <end position="402"/>
    </location>
</feature>
<comment type="caution">
    <text evidence="4">The sequence shown here is derived from an EMBL/GenBank/DDBJ whole genome shotgun (WGS) entry which is preliminary data.</text>
</comment>
<keyword evidence="2" id="KW-0472">Membrane</keyword>
<dbReference type="Proteomes" id="UP001152797">
    <property type="component" value="Unassembled WGS sequence"/>
</dbReference>
<accession>A0A9P1C2W2</accession>
<feature type="region of interest" description="Disordered" evidence="1">
    <location>
        <begin position="329"/>
        <end position="410"/>
    </location>
</feature>
<dbReference type="InterPro" id="IPR012337">
    <property type="entry name" value="RNaseH-like_sf"/>
</dbReference>
<organism evidence="4">
    <name type="scientific">Cladocopium goreaui</name>
    <dbReference type="NCBI Taxonomy" id="2562237"/>
    <lineage>
        <taxon>Eukaryota</taxon>
        <taxon>Sar</taxon>
        <taxon>Alveolata</taxon>
        <taxon>Dinophyceae</taxon>
        <taxon>Suessiales</taxon>
        <taxon>Symbiodiniaceae</taxon>
        <taxon>Cladocopium</taxon>
    </lineage>
</organism>
<feature type="compositionally biased region" description="Low complexity" evidence="1">
    <location>
        <begin position="19"/>
        <end position="30"/>
    </location>
</feature>
<dbReference type="SUPFAM" id="SSF53098">
    <property type="entry name" value="Ribonuclease H-like"/>
    <property type="match status" value="1"/>
</dbReference>
<evidence type="ECO:0000259" key="3">
    <source>
        <dbReference type="PROSITE" id="PS50994"/>
    </source>
</evidence>
<feature type="compositionally biased region" description="Low complexity" evidence="1">
    <location>
        <begin position="1354"/>
        <end position="1368"/>
    </location>
</feature>
<evidence type="ECO:0000313" key="5">
    <source>
        <dbReference type="EMBL" id="CAL1137102.1"/>
    </source>
</evidence>
<evidence type="ECO:0000256" key="2">
    <source>
        <dbReference type="SAM" id="Phobius"/>
    </source>
</evidence>
<name>A0A9P1C2W2_9DINO</name>
<reference evidence="4" key="1">
    <citation type="submission" date="2022-10" db="EMBL/GenBank/DDBJ databases">
        <authorList>
            <person name="Chen Y."/>
            <person name="Dougan E. K."/>
            <person name="Chan C."/>
            <person name="Rhodes N."/>
            <person name="Thang M."/>
        </authorList>
    </citation>
    <scope>NUCLEOTIDE SEQUENCE</scope>
</reference>
<feature type="transmembrane region" description="Helical" evidence="2">
    <location>
        <begin position="2155"/>
        <end position="2177"/>
    </location>
</feature>
<reference evidence="5" key="2">
    <citation type="submission" date="2024-04" db="EMBL/GenBank/DDBJ databases">
        <authorList>
            <person name="Chen Y."/>
            <person name="Shah S."/>
            <person name="Dougan E. K."/>
            <person name="Thang M."/>
            <person name="Chan C."/>
        </authorList>
    </citation>
    <scope>NUCLEOTIDE SEQUENCE [LARGE SCALE GENOMIC DNA]</scope>
</reference>
<dbReference type="InterPro" id="IPR001584">
    <property type="entry name" value="Integrase_cat-core"/>
</dbReference>
<dbReference type="Gene3D" id="3.30.420.10">
    <property type="entry name" value="Ribonuclease H-like superfamily/Ribonuclease H"/>
    <property type="match status" value="1"/>
</dbReference>
<dbReference type="EMBL" id="CAMXCT020000831">
    <property type="protein sequence ID" value="CAL1137102.1"/>
    <property type="molecule type" value="Genomic_DNA"/>
</dbReference>
<dbReference type="EMBL" id="CAMXCT010000831">
    <property type="protein sequence ID" value="CAI3983727.1"/>
    <property type="molecule type" value="Genomic_DNA"/>
</dbReference>
<dbReference type="EMBL" id="CAMXCT030000831">
    <property type="protein sequence ID" value="CAL4771039.1"/>
    <property type="molecule type" value="Genomic_DNA"/>
</dbReference>
<feature type="region of interest" description="Disordered" evidence="1">
    <location>
        <begin position="1282"/>
        <end position="1409"/>
    </location>
</feature>
<dbReference type="OrthoDB" id="412511at2759"/>
<feature type="compositionally biased region" description="Basic and acidic residues" evidence="1">
    <location>
        <begin position="1282"/>
        <end position="1295"/>
    </location>
</feature>
<evidence type="ECO:0000256" key="1">
    <source>
        <dbReference type="SAM" id="MobiDB-lite"/>
    </source>
</evidence>
<feature type="domain" description="Integrase catalytic" evidence="3">
    <location>
        <begin position="928"/>
        <end position="1087"/>
    </location>
</feature>
<feature type="region of interest" description="Disordered" evidence="1">
    <location>
        <begin position="1"/>
        <end position="30"/>
    </location>
</feature>
<keyword evidence="2" id="KW-1133">Transmembrane helix</keyword>
<dbReference type="GO" id="GO:0015074">
    <property type="term" value="P:DNA integration"/>
    <property type="evidence" value="ECO:0007669"/>
    <property type="project" value="InterPro"/>
</dbReference>
<dbReference type="GO" id="GO:0003676">
    <property type="term" value="F:nucleic acid binding"/>
    <property type="evidence" value="ECO:0007669"/>
    <property type="project" value="InterPro"/>
</dbReference>
<gene>
    <name evidence="4" type="ORF">C1SCF055_LOCUS11317</name>
</gene>
<dbReference type="InterPro" id="IPR036397">
    <property type="entry name" value="RNaseH_sf"/>
</dbReference>
<protein>
    <recommendedName>
        <fullName evidence="3">Integrase catalytic domain-containing protein</fullName>
    </recommendedName>
</protein>